<dbReference type="AlphaFoldDB" id="A0AAD5U7G1"/>
<name>A0AAD5U7G1_9FUNG</name>
<sequence length="59" mass="6805">MLLHTRLWYWFKSVLVGPPSPMSFNGNPTNKKETRKKCWEGPLKKKDSTQAATIKVEIS</sequence>
<reference evidence="2" key="1">
    <citation type="submission" date="2020-05" db="EMBL/GenBank/DDBJ databases">
        <title>Phylogenomic resolution of chytrid fungi.</title>
        <authorList>
            <person name="Stajich J.E."/>
            <person name="Amses K."/>
            <person name="Simmons R."/>
            <person name="Seto K."/>
            <person name="Myers J."/>
            <person name="Bonds A."/>
            <person name="Quandt C.A."/>
            <person name="Barry K."/>
            <person name="Liu P."/>
            <person name="Grigoriev I."/>
            <person name="Longcore J.E."/>
            <person name="James T.Y."/>
        </authorList>
    </citation>
    <scope>NUCLEOTIDE SEQUENCE</scope>
    <source>
        <strain evidence="2">JEL0476</strain>
    </source>
</reference>
<evidence type="ECO:0000313" key="3">
    <source>
        <dbReference type="Proteomes" id="UP001211065"/>
    </source>
</evidence>
<keyword evidence="3" id="KW-1185">Reference proteome</keyword>
<dbReference type="Proteomes" id="UP001211065">
    <property type="component" value="Unassembled WGS sequence"/>
</dbReference>
<feature type="compositionally biased region" description="Basic and acidic residues" evidence="1">
    <location>
        <begin position="30"/>
        <end position="42"/>
    </location>
</feature>
<accession>A0AAD5U7G1</accession>
<gene>
    <name evidence="2" type="ORF">HK099_002647</name>
</gene>
<organism evidence="2 3">
    <name type="scientific">Clydaea vesicula</name>
    <dbReference type="NCBI Taxonomy" id="447962"/>
    <lineage>
        <taxon>Eukaryota</taxon>
        <taxon>Fungi</taxon>
        <taxon>Fungi incertae sedis</taxon>
        <taxon>Chytridiomycota</taxon>
        <taxon>Chytridiomycota incertae sedis</taxon>
        <taxon>Chytridiomycetes</taxon>
        <taxon>Lobulomycetales</taxon>
        <taxon>Lobulomycetaceae</taxon>
        <taxon>Clydaea</taxon>
    </lineage>
</organism>
<comment type="caution">
    <text evidence="2">The sequence shown here is derived from an EMBL/GenBank/DDBJ whole genome shotgun (WGS) entry which is preliminary data.</text>
</comment>
<proteinExistence type="predicted"/>
<feature type="region of interest" description="Disordered" evidence="1">
    <location>
        <begin position="21"/>
        <end position="42"/>
    </location>
</feature>
<protein>
    <submittedName>
        <fullName evidence="2">Uncharacterized protein</fullName>
    </submittedName>
</protein>
<evidence type="ECO:0000256" key="1">
    <source>
        <dbReference type="SAM" id="MobiDB-lite"/>
    </source>
</evidence>
<evidence type="ECO:0000313" key="2">
    <source>
        <dbReference type="EMBL" id="KAJ3227283.1"/>
    </source>
</evidence>
<dbReference type="EMBL" id="JADGJW010000019">
    <property type="protein sequence ID" value="KAJ3227283.1"/>
    <property type="molecule type" value="Genomic_DNA"/>
</dbReference>